<feature type="transmembrane region" description="Helical" evidence="1">
    <location>
        <begin position="24"/>
        <end position="47"/>
    </location>
</feature>
<keyword evidence="1" id="KW-0472">Membrane</keyword>
<accession>A0A9C6E336</accession>
<keyword evidence="1" id="KW-0812">Transmembrane</keyword>
<dbReference type="KEGG" id="gfs:119643532"/>
<protein>
    <submittedName>
        <fullName evidence="3">Uncharacterized protein LOC119643532</fullName>
    </submittedName>
</protein>
<evidence type="ECO:0000313" key="2">
    <source>
        <dbReference type="Proteomes" id="UP000092443"/>
    </source>
</evidence>
<keyword evidence="1" id="KW-1133">Transmembrane helix</keyword>
<dbReference type="GeneID" id="119643532"/>
<organism evidence="2 3">
    <name type="scientific">Glossina fuscipes</name>
    <dbReference type="NCBI Taxonomy" id="7396"/>
    <lineage>
        <taxon>Eukaryota</taxon>
        <taxon>Metazoa</taxon>
        <taxon>Ecdysozoa</taxon>
        <taxon>Arthropoda</taxon>
        <taxon>Hexapoda</taxon>
        <taxon>Insecta</taxon>
        <taxon>Pterygota</taxon>
        <taxon>Neoptera</taxon>
        <taxon>Endopterygota</taxon>
        <taxon>Diptera</taxon>
        <taxon>Brachycera</taxon>
        <taxon>Muscomorpha</taxon>
        <taxon>Hippoboscoidea</taxon>
        <taxon>Glossinidae</taxon>
        <taxon>Glossina</taxon>
    </lineage>
</organism>
<dbReference type="AlphaFoldDB" id="A0A9C6E336"/>
<sequence length="109" mass="12355">MVKGVPRHTQIHDSALTFPEDIRILVSLGEIIFIFIFLDFGLAFTAFGRDNTSQKATLTPMTRFDQQFQRLHLGRQNTAEECPTSSSSAGLFPSFAKKDRQKWPIPINN</sequence>
<evidence type="ECO:0000256" key="1">
    <source>
        <dbReference type="SAM" id="Phobius"/>
    </source>
</evidence>
<proteinExistence type="predicted"/>
<dbReference type="RefSeq" id="XP_037898834.1">
    <property type="nucleotide sequence ID" value="XM_038042906.1"/>
</dbReference>
<evidence type="ECO:0000313" key="3">
    <source>
        <dbReference type="RefSeq" id="XP_037898834.1"/>
    </source>
</evidence>
<name>A0A9C6E336_9MUSC</name>
<reference evidence="3" key="1">
    <citation type="submission" date="2025-08" db="UniProtKB">
        <authorList>
            <consortium name="RefSeq"/>
        </authorList>
    </citation>
    <scope>IDENTIFICATION</scope>
    <source>
        <tissue evidence="3">Whole body pupa</tissue>
    </source>
</reference>
<gene>
    <name evidence="3" type="primary">LOC119643532</name>
</gene>
<keyword evidence="2" id="KW-1185">Reference proteome</keyword>
<dbReference type="Proteomes" id="UP000092443">
    <property type="component" value="Unplaced"/>
</dbReference>